<dbReference type="GO" id="GO:1901031">
    <property type="term" value="P:regulation of response to reactive oxygen species"/>
    <property type="evidence" value="ECO:0007669"/>
    <property type="project" value="InterPro"/>
</dbReference>
<sequence>METKFKEKPDKQQSKQKSKSSNSIQDNKNFTLQKVFKNFLLLDSGNRQIYVFKRFAFECPIRDISDEFYRVLVKYQTLPLSQVTNKEDDISSFYNLDQVPQIFETPLELTSASGQSTVSEEEEFQVKRGESMFNAKDDGDRDPSCNSYDNDSEIDLQQLLIDIFITNGRLLHHERILCFFPEYLQLQFKIQNDIMNSLNILPVTHRYYLSIMAVSCYNCEYLLKIQEEQFILNGGDIKWLQKGLKAVDPKLVHIAPLNEMLAHKPWAVDSYQLEFLLNIQKPNEKWNFVQIVHATLILVHYHSLCGVIFGQGLKEEVRSSNSQLVLIQIDLPLNFDLTSKRSNITPDKQSKLISGKSSDQQQEIAEKDIHPKKVHFQISEEKMPIHQTIIFESTSEDYTTDSNFIEDSSEETQQIKLIETETDIFSKHRENKIISYTDFKMNNDKFLFSSYFSWDLNAIEILSQWAPDITENLDSIFRLILQSEYKFSHDETNRVDSQYMIDCISMYVKRIFGVDESESFDYQMVNKVFPVAFKIFVKKVACYPQLINKEIYNQANSINLIRFKEDSDSRCHTPLASTNSSTDKSKGNSTESLNLSVKDKLYLNLVAIESKRQISLLYISKAISDHLKN</sequence>
<name>A0A078B5E0_STYLE</name>
<dbReference type="SUPFAM" id="SSF69118">
    <property type="entry name" value="AhpD-like"/>
    <property type="match status" value="1"/>
</dbReference>
<dbReference type="AlphaFoldDB" id="A0A078B5E0"/>
<keyword evidence="6" id="KW-1185">Reference proteome</keyword>
<dbReference type="GO" id="GO:0016239">
    <property type="term" value="P:positive regulation of macroautophagy"/>
    <property type="evidence" value="ECO:0007669"/>
    <property type="project" value="TreeGrafter"/>
</dbReference>
<dbReference type="PANTHER" id="PTHR12474">
    <property type="entry name" value="P53 REGULATED PA26 NUCLEAR PROTEIN SESTRIN"/>
    <property type="match status" value="1"/>
</dbReference>
<evidence type="ECO:0000256" key="4">
    <source>
        <dbReference type="SAM" id="MobiDB-lite"/>
    </source>
</evidence>
<dbReference type="GO" id="GO:0005634">
    <property type="term" value="C:nucleus"/>
    <property type="evidence" value="ECO:0007669"/>
    <property type="project" value="InterPro"/>
</dbReference>
<dbReference type="GO" id="GO:0070728">
    <property type="term" value="F:L-leucine binding"/>
    <property type="evidence" value="ECO:0007669"/>
    <property type="project" value="TreeGrafter"/>
</dbReference>
<feature type="compositionally biased region" description="Basic and acidic residues" evidence="4">
    <location>
        <begin position="1"/>
        <end position="13"/>
    </location>
</feature>
<evidence type="ECO:0000313" key="6">
    <source>
        <dbReference type="Proteomes" id="UP000039865"/>
    </source>
</evidence>
<dbReference type="EMBL" id="CCKQ01017510">
    <property type="protein sequence ID" value="CDW89406.1"/>
    <property type="molecule type" value="Genomic_DNA"/>
</dbReference>
<feature type="region of interest" description="Disordered" evidence="4">
    <location>
        <begin position="569"/>
        <end position="591"/>
    </location>
</feature>
<dbReference type="GO" id="GO:0005737">
    <property type="term" value="C:cytoplasm"/>
    <property type="evidence" value="ECO:0007669"/>
    <property type="project" value="UniProtKB-SubCell"/>
</dbReference>
<comment type="similarity">
    <text evidence="2">Belongs to the sestrin family.</text>
</comment>
<protein>
    <submittedName>
        <fullName evidence="5">p53 regulated pa26 nuclear protein</fullName>
    </submittedName>
</protein>
<organism evidence="5 6">
    <name type="scientific">Stylonychia lemnae</name>
    <name type="common">Ciliate</name>
    <dbReference type="NCBI Taxonomy" id="5949"/>
    <lineage>
        <taxon>Eukaryota</taxon>
        <taxon>Sar</taxon>
        <taxon>Alveolata</taxon>
        <taxon>Ciliophora</taxon>
        <taxon>Intramacronucleata</taxon>
        <taxon>Spirotrichea</taxon>
        <taxon>Stichotrichia</taxon>
        <taxon>Sporadotrichida</taxon>
        <taxon>Oxytrichidae</taxon>
        <taxon>Stylonychinae</taxon>
        <taxon>Stylonychia</taxon>
    </lineage>
</organism>
<proteinExistence type="inferred from homology"/>
<gene>
    <name evidence="5" type="primary">Contig6252.g6686</name>
    <name evidence="5" type="ORF">STYLEM_18539</name>
</gene>
<dbReference type="Proteomes" id="UP000039865">
    <property type="component" value="Unassembled WGS sequence"/>
</dbReference>
<dbReference type="InterPro" id="IPR006730">
    <property type="entry name" value="Sestrin"/>
</dbReference>
<dbReference type="GO" id="GO:1904262">
    <property type="term" value="P:negative regulation of TORC1 signaling"/>
    <property type="evidence" value="ECO:0007669"/>
    <property type="project" value="TreeGrafter"/>
</dbReference>
<dbReference type="GO" id="GO:0071233">
    <property type="term" value="P:cellular response to L-leucine"/>
    <property type="evidence" value="ECO:0007669"/>
    <property type="project" value="TreeGrafter"/>
</dbReference>
<comment type="subcellular location">
    <subcellularLocation>
        <location evidence="1">Cytoplasm</location>
    </subcellularLocation>
</comment>
<evidence type="ECO:0000256" key="3">
    <source>
        <dbReference type="ARBA" id="ARBA00022490"/>
    </source>
</evidence>
<dbReference type="GO" id="GO:0016684">
    <property type="term" value="F:oxidoreductase activity, acting on peroxide as acceptor"/>
    <property type="evidence" value="ECO:0007669"/>
    <property type="project" value="TreeGrafter"/>
</dbReference>
<accession>A0A078B5E0</accession>
<reference evidence="5 6" key="1">
    <citation type="submission" date="2014-06" db="EMBL/GenBank/DDBJ databases">
        <authorList>
            <person name="Swart Estienne"/>
        </authorList>
    </citation>
    <scope>NUCLEOTIDE SEQUENCE [LARGE SCALE GENOMIC DNA]</scope>
    <source>
        <strain evidence="5 6">130c</strain>
    </source>
</reference>
<feature type="compositionally biased region" description="Polar residues" evidence="4">
    <location>
        <begin position="575"/>
        <end position="591"/>
    </location>
</feature>
<evidence type="ECO:0000256" key="2">
    <source>
        <dbReference type="ARBA" id="ARBA00008350"/>
    </source>
</evidence>
<dbReference type="Pfam" id="PF04636">
    <property type="entry name" value="PA26"/>
    <property type="match status" value="1"/>
</dbReference>
<evidence type="ECO:0000256" key="1">
    <source>
        <dbReference type="ARBA" id="ARBA00004496"/>
    </source>
</evidence>
<dbReference type="InParanoid" id="A0A078B5E0"/>
<keyword evidence="3" id="KW-0963">Cytoplasm</keyword>
<evidence type="ECO:0000313" key="5">
    <source>
        <dbReference type="EMBL" id="CDW89406.1"/>
    </source>
</evidence>
<dbReference type="OMA" id="TASAYEC"/>
<dbReference type="GO" id="GO:1990253">
    <property type="term" value="P:cellular response to leucine starvation"/>
    <property type="evidence" value="ECO:0007669"/>
    <property type="project" value="TreeGrafter"/>
</dbReference>
<dbReference type="OrthoDB" id="286735at2759"/>
<dbReference type="PANTHER" id="PTHR12474:SF0">
    <property type="entry name" value="SESTRIN HOMOLOG"/>
    <property type="match status" value="1"/>
</dbReference>
<dbReference type="InterPro" id="IPR029032">
    <property type="entry name" value="AhpD-like"/>
</dbReference>
<feature type="region of interest" description="Disordered" evidence="4">
    <location>
        <begin position="1"/>
        <end position="24"/>
    </location>
</feature>